<dbReference type="InterPro" id="IPR027417">
    <property type="entry name" value="P-loop_NTPase"/>
</dbReference>
<evidence type="ECO:0000256" key="6">
    <source>
        <dbReference type="SAM" id="MobiDB-lite"/>
    </source>
</evidence>
<evidence type="ECO:0000256" key="4">
    <source>
        <dbReference type="ARBA" id="ARBA00022840"/>
    </source>
</evidence>
<dbReference type="InterPro" id="IPR029256">
    <property type="entry name" value="Heliccase-ass-bd"/>
</dbReference>
<protein>
    <recommendedName>
        <fullName evidence="11">DNA excision repair protein ERCC-6-like 2</fullName>
    </recommendedName>
</protein>
<dbReference type="EMBL" id="KN847521">
    <property type="protein sequence ID" value="KIV95996.1"/>
    <property type="molecule type" value="Genomic_DNA"/>
</dbReference>
<dbReference type="Pfam" id="PF14773">
    <property type="entry name" value="VIGSSK"/>
    <property type="match status" value="1"/>
</dbReference>
<dbReference type="FunFam" id="3.40.50.10810:FF:000019">
    <property type="entry name" value="DNA excision repair protein ERCC-6-like 2 isoform X1"/>
    <property type="match status" value="1"/>
</dbReference>
<dbReference type="Pfam" id="PF25806">
    <property type="entry name" value="RHH_ERCC6L2"/>
    <property type="match status" value="1"/>
</dbReference>
<sequence length="1124" mass="127810">MASSESEDDEDDLDLDPPNPQPRARARAKSPPLKIMRRSSTPEVLDLTLSPPTAAYSSDASTSAPIKRRNKRKASPPGPQRLDWDDDGIDGEDDFEKYETFKAGARKRAQQSAIRARKLDQKNNPPPRSRTAGATTGVGRQSNRQKRSKLREYGDESNPDEDLMEWTTPAYFRDRRARFDSRTEKLKQGGLLLPPSYSDIEFSDDENLQALAERPDFPPSTATNEYKNIELPYSLGLIPASIAQFLRGYQIAGTSFLHELFVYQKGGILGDDMGLGKTVQVIAFLTAAYGKTGDERDHKRMRKMRKAQKWYPRTLIICPGTLMENWRDEFRRWGWWHTDLYHGGVRQRSEVFEIARAGMLEVMITTYHTYRANINEINMIQWDCVIADECHTVKERRSDTSKAMNDLNALCRIGLTGTAIQNKYEELWTLLNWTNPGKLGPISTWKTSVCEPLKLGQSHDATNYQLARARKTAKLLRDNLLPQFFLRRTKEIIKHQLPKKSDRVVFCPLTPTQAEAYQNYLDSEVVDYIKNNNDPCMCGSGKKAGWCCRVLLSDGTPWQSMVFPAMANLHHLSNHLALLIPQSSDNNDKQAKDLEVLQIIMPGRWKEIYRNRDSIMHTGNPEFCGKWRVLRKLLSFWHDQGENKVLIFSHSVRLLKMLQNLFISTKYNVKYLDGSMQYEERYAAVQEFNTDSTQFVFLISTKAGGVGLNITSANKVVVVDPNWNPSYDLQAQDRAYRIGQTRDVEVFRLISQGTLEEIIYARQIYKQQQANIGYSATTERRYFQGVQGRKDQKGEIFGLKNMFAYQNEHTVLRDIVNKTNIAESRADIKVALLELDGEEADSNQVKDEDDITNRIKREPETENAAMSQLAAEITGEADKVRTRSKTPFRHDGKVAGKHDPVQAILSSAGVSYTHENSEVVGPSKVEALLSKRAEEYAEGRYDGGTQEQLSKVFEDDSHGHDQLEAYTHSGEFSGITTPGGEIRYKYRPPEAVMKRQFCSMADWAGYGDDVVAFALVVESWTQAQRRECLERFYRFRRDVLEELAVGGAEVAAPRVSSSDIKSEPQSRIKSEWKSEGEDVKKFKAETHAASSPEVKTEVKVEDTKLVVKNESDVETVSEDEDDEL</sequence>
<dbReference type="SUPFAM" id="SSF52540">
    <property type="entry name" value="P-loop containing nucleoside triphosphate hydrolases"/>
    <property type="match status" value="2"/>
</dbReference>
<evidence type="ECO:0000313" key="9">
    <source>
        <dbReference type="EMBL" id="KIV95996.1"/>
    </source>
</evidence>
<dbReference type="Proteomes" id="UP000054302">
    <property type="component" value="Unassembled WGS sequence"/>
</dbReference>
<evidence type="ECO:0000256" key="1">
    <source>
        <dbReference type="ARBA" id="ARBA00004123"/>
    </source>
</evidence>
<dbReference type="InterPro" id="IPR038718">
    <property type="entry name" value="SNF2-like_sf"/>
</dbReference>
<dbReference type="GO" id="GO:0016787">
    <property type="term" value="F:hydrolase activity"/>
    <property type="evidence" value="ECO:0007669"/>
    <property type="project" value="UniProtKB-KW"/>
</dbReference>
<dbReference type="HOGENOM" id="CLU_000315_4_0_1"/>
<keyword evidence="5" id="KW-0539">Nucleus</keyword>
<evidence type="ECO:0000256" key="3">
    <source>
        <dbReference type="ARBA" id="ARBA00022801"/>
    </source>
</evidence>
<dbReference type="VEuPathDB" id="FungiDB:PV10_03580"/>
<feature type="compositionally biased region" description="Polar residues" evidence="6">
    <location>
        <begin position="132"/>
        <end position="142"/>
    </location>
</feature>
<dbReference type="InterPro" id="IPR001650">
    <property type="entry name" value="Helicase_C-like"/>
</dbReference>
<dbReference type="InterPro" id="IPR014001">
    <property type="entry name" value="Helicase_ATP-bd"/>
</dbReference>
<keyword evidence="2" id="KW-0547">Nucleotide-binding</keyword>
<dbReference type="AlphaFoldDB" id="A0A0D1Y5S0"/>
<evidence type="ECO:0008006" key="11">
    <source>
        <dbReference type="Google" id="ProtNLM"/>
    </source>
</evidence>
<dbReference type="STRING" id="212818.A0A0D1Y5S0"/>
<dbReference type="OMA" id="IMITTYD"/>
<dbReference type="PANTHER" id="PTHR45629:SF7">
    <property type="entry name" value="DNA EXCISION REPAIR PROTEIN ERCC-6-RELATED"/>
    <property type="match status" value="1"/>
</dbReference>
<dbReference type="SMART" id="SM00487">
    <property type="entry name" value="DEXDc"/>
    <property type="match status" value="1"/>
</dbReference>
<dbReference type="Gene3D" id="3.40.50.10810">
    <property type="entry name" value="Tandem AAA-ATPase domain"/>
    <property type="match status" value="1"/>
</dbReference>
<dbReference type="PROSITE" id="PS51192">
    <property type="entry name" value="HELICASE_ATP_BIND_1"/>
    <property type="match status" value="1"/>
</dbReference>
<keyword evidence="3" id="KW-0378">Hydrolase</keyword>
<dbReference type="Pfam" id="PF00176">
    <property type="entry name" value="SNF2-rel_dom"/>
    <property type="match status" value="1"/>
</dbReference>
<evidence type="ECO:0000259" key="8">
    <source>
        <dbReference type="PROSITE" id="PS51194"/>
    </source>
</evidence>
<evidence type="ECO:0000256" key="2">
    <source>
        <dbReference type="ARBA" id="ARBA00022741"/>
    </source>
</evidence>
<accession>A0A0D1Y5S0</accession>
<dbReference type="GO" id="GO:0005634">
    <property type="term" value="C:nucleus"/>
    <property type="evidence" value="ECO:0007669"/>
    <property type="project" value="UniProtKB-SubCell"/>
</dbReference>
<reference evidence="9 10" key="1">
    <citation type="submission" date="2015-01" db="EMBL/GenBank/DDBJ databases">
        <title>The Genome Sequence of Exophiala mesophila CBS40295.</title>
        <authorList>
            <consortium name="The Broad Institute Genomics Platform"/>
            <person name="Cuomo C."/>
            <person name="de Hoog S."/>
            <person name="Gorbushina A."/>
            <person name="Stielow B."/>
            <person name="Teixiera M."/>
            <person name="Abouelleil A."/>
            <person name="Chapman S.B."/>
            <person name="Priest M."/>
            <person name="Young S.K."/>
            <person name="Wortman J."/>
            <person name="Nusbaum C."/>
            <person name="Birren B."/>
        </authorList>
    </citation>
    <scope>NUCLEOTIDE SEQUENCE [LARGE SCALE GENOMIC DNA]</scope>
    <source>
        <strain evidence="9 10">CBS 40295</strain>
    </source>
</reference>
<dbReference type="GeneID" id="27321425"/>
<evidence type="ECO:0000313" key="10">
    <source>
        <dbReference type="Proteomes" id="UP000054302"/>
    </source>
</evidence>
<organism evidence="9 10">
    <name type="scientific">Exophiala mesophila</name>
    <name type="common">Black yeast-like fungus</name>
    <dbReference type="NCBI Taxonomy" id="212818"/>
    <lineage>
        <taxon>Eukaryota</taxon>
        <taxon>Fungi</taxon>
        <taxon>Dikarya</taxon>
        <taxon>Ascomycota</taxon>
        <taxon>Pezizomycotina</taxon>
        <taxon>Eurotiomycetes</taxon>
        <taxon>Chaetothyriomycetidae</taxon>
        <taxon>Chaetothyriales</taxon>
        <taxon>Herpotrichiellaceae</taxon>
        <taxon>Exophiala</taxon>
    </lineage>
</organism>
<proteinExistence type="predicted"/>
<feature type="region of interest" description="Disordered" evidence="6">
    <location>
        <begin position="1"/>
        <end position="162"/>
    </location>
</feature>
<dbReference type="OrthoDB" id="413460at2759"/>
<keyword evidence="10" id="KW-1185">Reference proteome</keyword>
<dbReference type="InterPro" id="IPR057931">
    <property type="entry name" value="RHH_ERCC6L2"/>
</dbReference>
<feature type="domain" description="Helicase C-terminal" evidence="8">
    <location>
        <begin position="629"/>
        <end position="783"/>
    </location>
</feature>
<dbReference type="PANTHER" id="PTHR45629">
    <property type="entry name" value="SNF2/RAD54 FAMILY MEMBER"/>
    <property type="match status" value="1"/>
</dbReference>
<evidence type="ECO:0000259" key="7">
    <source>
        <dbReference type="PROSITE" id="PS51192"/>
    </source>
</evidence>
<evidence type="ECO:0000256" key="5">
    <source>
        <dbReference type="ARBA" id="ARBA00023242"/>
    </source>
</evidence>
<dbReference type="CDD" id="cd18793">
    <property type="entry name" value="SF2_C_SNF"/>
    <property type="match status" value="1"/>
</dbReference>
<dbReference type="Gene3D" id="3.40.50.300">
    <property type="entry name" value="P-loop containing nucleotide triphosphate hydrolases"/>
    <property type="match status" value="1"/>
</dbReference>
<dbReference type="InterPro" id="IPR049730">
    <property type="entry name" value="SNF2/RAD54-like_C"/>
</dbReference>
<feature type="domain" description="Helicase ATP-binding" evidence="7">
    <location>
        <begin position="258"/>
        <end position="437"/>
    </location>
</feature>
<dbReference type="SMART" id="SM00490">
    <property type="entry name" value="HELICc"/>
    <property type="match status" value="1"/>
</dbReference>
<dbReference type="InterPro" id="IPR000330">
    <property type="entry name" value="SNF2_N"/>
</dbReference>
<dbReference type="Pfam" id="PF00271">
    <property type="entry name" value="Helicase_C"/>
    <property type="match status" value="1"/>
</dbReference>
<keyword evidence="4" id="KW-0067">ATP-binding</keyword>
<dbReference type="GO" id="GO:0005524">
    <property type="term" value="F:ATP binding"/>
    <property type="evidence" value="ECO:0007669"/>
    <property type="project" value="InterPro"/>
</dbReference>
<gene>
    <name evidence="9" type="ORF">PV10_03580</name>
</gene>
<dbReference type="RefSeq" id="XP_016227570.1">
    <property type="nucleotide sequence ID" value="XM_016368052.1"/>
</dbReference>
<dbReference type="InterPro" id="IPR050496">
    <property type="entry name" value="SNF2_RAD54_helicase_repair"/>
</dbReference>
<feature type="compositionally biased region" description="Acidic residues" evidence="6">
    <location>
        <begin position="1"/>
        <end position="15"/>
    </location>
</feature>
<comment type="subcellular location">
    <subcellularLocation>
        <location evidence="1">Nucleus</location>
    </subcellularLocation>
</comment>
<feature type="compositionally biased region" description="Acidic residues" evidence="6">
    <location>
        <begin position="84"/>
        <end position="96"/>
    </location>
</feature>
<feature type="compositionally biased region" description="Low complexity" evidence="6">
    <location>
        <begin position="50"/>
        <end position="65"/>
    </location>
</feature>
<name>A0A0D1Y5S0_EXOME</name>
<dbReference type="PROSITE" id="PS51194">
    <property type="entry name" value="HELICASE_CTER"/>
    <property type="match status" value="1"/>
</dbReference>